<evidence type="ECO:0000256" key="1">
    <source>
        <dbReference type="SAM" id="MobiDB-lite"/>
    </source>
</evidence>
<dbReference type="PANTHER" id="PTHR12963">
    <property type="entry name" value="THYROID RECEPTOR INTERACTING PROTEIN RELATED"/>
    <property type="match status" value="1"/>
</dbReference>
<evidence type="ECO:0000259" key="2">
    <source>
        <dbReference type="Pfam" id="PF04266"/>
    </source>
</evidence>
<reference evidence="3" key="2">
    <citation type="submission" date="2022-03" db="EMBL/GenBank/DDBJ databases">
        <title>Draft title - Genomic analysis of global carrot germplasm unveils the trajectory of domestication and the origin of high carotenoid orange carrot.</title>
        <authorList>
            <person name="Iorizzo M."/>
            <person name="Ellison S."/>
            <person name="Senalik D."/>
            <person name="Macko-Podgorni A."/>
            <person name="Grzebelus D."/>
            <person name="Bostan H."/>
            <person name="Rolling W."/>
            <person name="Curaba J."/>
            <person name="Simon P."/>
        </authorList>
    </citation>
    <scope>NUCLEOTIDE SEQUENCE</scope>
    <source>
        <tissue evidence="3">Leaf</tissue>
    </source>
</reference>
<proteinExistence type="predicted"/>
<dbReference type="AlphaFoldDB" id="A0AAF1AI11"/>
<dbReference type="InterPro" id="IPR007374">
    <property type="entry name" value="ASCH_domain"/>
</dbReference>
<dbReference type="PANTHER" id="PTHR12963:SF0">
    <property type="entry name" value="EXPRESSED PROTEIN"/>
    <property type="match status" value="1"/>
</dbReference>
<organism evidence="3 4">
    <name type="scientific">Daucus carota subsp. sativus</name>
    <name type="common">Carrot</name>
    <dbReference type="NCBI Taxonomy" id="79200"/>
    <lineage>
        <taxon>Eukaryota</taxon>
        <taxon>Viridiplantae</taxon>
        <taxon>Streptophyta</taxon>
        <taxon>Embryophyta</taxon>
        <taxon>Tracheophyta</taxon>
        <taxon>Spermatophyta</taxon>
        <taxon>Magnoliopsida</taxon>
        <taxon>eudicotyledons</taxon>
        <taxon>Gunneridae</taxon>
        <taxon>Pentapetalae</taxon>
        <taxon>asterids</taxon>
        <taxon>campanulids</taxon>
        <taxon>Apiales</taxon>
        <taxon>Apiaceae</taxon>
        <taxon>Apioideae</taxon>
        <taxon>Scandiceae</taxon>
        <taxon>Daucinae</taxon>
        <taxon>Daucus</taxon>
        <taxon>Daucus sect. Daucus</taxon>
    </lineage>
</organism>
<protein>
    <recommendedName>
        <fullName evidence="2">ASCH domain-containing protein</fullName>
    </recommendedName>
</protein>
<dbReference type="CDD" id="cd06554">
    <property type="entry name" value="ASCH_ASC-1_like"/>
    <property type="match status" value="1"/>
</dbReference>
<evidence type="ECO:0000313" key="3">
    <source>
        <dbReference type="EMBL" id="WOG83233.1"/>
    </source>
</evidence>
<name>A0AAF1AI11_DAUCS</name>
<dbReference type="Gene3D" id="2.30.130.30">
    <property type="entry name" value="Hypothetical protein"/>
    <property type="match status" value="1"/>
</dbReference>
<reference evidence="3" key="1">
    <citation type="journal article" date="2016" name="Nat. Genet.">
        <title>A high-quality carrot genome assembly provides new insights into carotenoid accumulation and asterid genome evolution.</title>
        <authorList>
            <person name="Iorizzo M."/>
            <person name="Ellison S."/>
            <person name="Senalik D."/>
            <person name="Zeng P."/>
            <person name="Satapoomin P."/>
            <person name="Huang J."/>
            <person name="Bowman M."/>
            <person name="Iovene M."/>
            <person name="Sanseverino W."/>
            <person name="Cavagnaro P."/>
            <person name="Yildiz M."/>
            <person name="Macko-Podgorni A."/>
            <person name="Moranska E."/>
            <person name="Grzebelus E."/>
            <person name="Grzebelus D."/>
            <person name="Ashrafi H."/>
            <person name="Zheng Z."/>
            <person name="Cheng S."/>
            <person name="Spooner D."/>
            <person name="Van Deynze A."/>
            <person name="Simon P."/>
        </authorList>
    </citation>
    <scope>NUCLEOTIDE SEQUENCE</scope>
    <source>
        <tissue evidence="3">Leaf</tissue>
    </source>
</reference>
<dbReference type="Pfam" id="PF04266">
    <property type="entry name" value="ASCH"/>
    <property type="match status" value="1"/>
</dbReference>
<feature type="region of interest" description="Disordered" evidence="1">
    <location>
        <begin position="221"/>
        <end position="242"/>
    </location>
</feature>
<dbReference type="EMBL" id="CP093343">
    <property type="protein sequence ID" value="WOG83233.1"/>
    <property type="molecule type" value="Genomic_DNA"/>
</dbReference>
<keyword evidence="4" id="KW-1185">Reference proteome</keyword>
<evidence type="ECO:0000313" key="4">
    <source>
        <dbReference type="Proteomes" id="UP000077755"/>
    </source>
</evidence>
<dbReference type="SUPFAM" id="SSF88697">
    <property type="entry name" value="PUA domain-like"/>
    <property type="match status" value="1"/>
</dbReference>
<dbReference type="KEGG" id="dcr:108204837"/>
<sequence>MASNNNRGSGNYRNPCLTMHQPWASLLVHGIKRIEGRSWPSPITGRLWIHAAGKIPEEATIKAMEDFYREIYAVDGITDIKFPTNYPTSRLLGCVEVVGCVTLEELKGLEDIPEGVRLEGQTNFCWLCEQPQKLIVPFEMRGYQGVYNLERKIYDSAIRGLAPVEAPLEIKFLVGNPQGHFSSKPRSIVARANSSASSEIEKKSPTLAAAISGARLAANQFSKKNQSQTHDHVPISTRTRNGGGVQALTYRKKEVQTLLPESHVNLPCKSDVNGINEG</sequence>
<dbReference type="FunFam" id="2.30.130.30:FF:000002">
    <property type="entry name" value="Activating signal cointegrator 1"/>
    <property type="match status" value="1"/>
</dbReference>
<feature type="domain" description="ASCH" evidence="2">
    <location>
        <begin position="17"/>
        <end position="118"/>
    </location>
</feature>
<dbReference type="Proteomes" id="UP000077755">
    <property type="component" value="Chromosome 1"/>
</dbReference>
<dbReference type="InterPro" id="IPR039128">
    <property type="entry name" value="TRIP4-like"/>
</dbReference>
<dbReference type="InterPro" id="IPR015947">
    <property type="entry name" value="PUA-like_sf"/>
</dbReference>
<gene>
    <name evidence="3" type="ORF">DCAR_0102408</name>
</gene>
<accession>A0AAF1AI11</accession>